<dbReference type="KEGG" id="mvs:MVIS_1320"/>
<proteinExistence type="predicted"/>
<organism evidence="3 4">
    <name type="scientific">Moritella viscosa</name>
    <dbReference type="NCBI Taxonomy" id="80854"/>
    <lineage>
        <taxon>Bacteria</taxon>
        <taxon>Pseudomonadati</taxon>
        <taxon>Pseudomonadota</taxon>
        <taxon>Gammaproteobacteria</taxon>
        <taxon>Alteromonadales</taxon>
        <taxon>Moritellaceae</taxon>
        <taxon>Moritella</taxon>
    </lineage>
</organism>
<keyword evidence="2" id="KW-0732">Signal</keyword>
<dbReference type="Pfam" id="PF08139">
    <property type="entry name" value="LPAM_1"/>
    <property type="match status" value="1"/>
</dbReference>
<dbReference type="PROSITE" id="PS51257">
    <property type="entry name" value="PROKAR_LIPOPROTEIN"/>
    <property type="match status" value="1"/>
</dbReference>
<evidence type="ECO:0000313" key="3">
    <source>
        <dbReference type="EMBL" id="SGY88253.1"/>
    </source>
</evidence>
<sequence>MRKLIIIFTSILALSGCQLLSDPNALLQNGNTLTNSSLDIAIEANEEYTYQGQYHYEEFYKFDNDVGGTVHVGNLAVYQNANTHTFVMVHKKTCNHRCTFSTTSNVEEDESPSSFWVSGRKIFKRNGKMNLSKDSDIIELLTFKDKEFHNENIFNTSGYTSALGNSYFQVLVATPIGQPMVKVKDVITLSEI</sequence>
<protein>
    <recommendedName>
        <fullName evidence="1">Type IV secretion system putative lipoprotein virB7</fullName>
    </recommendedName>
</protein>
<dbReference type="AlphaFoldDB" id="A0A090K6A3"/>
<name>A0A090K6A3_9GAMM</name>
<dbReference type="PATRIC" id="fig|80854.5.peg.1400"/>
<dbReference type="EMBL" id="FPLD01000032">
    <property type="protein sequence ID" value="SGY88253.1"/>
    <property type="molecule type" value="Genomic_DNA"/>
</dbReference>
<dbReference type="InterPro" id="IPR012640">
    <property type="entry name" value="Membr_lipoprot_lipid_attach_CS"/>
</dbReference>
<dbReference type="STRING" id="80854.MVIS_1320"/>
<evidence type="ECO:0000256" key="2">
    <source>
        <dbReference type="ARBA" id="ARBA00022729"/>
    </source>
</evidence>
<accession>A0A090K6A3</accession>
<gene>
    <name evidence="3" type="ORF">NVI5450_0852</name>
</gene>
<dbReference type="RefSeq" id="WP_045109653.1">
    <property type="nucleotide sequence ID" value="NZ_CAWRBC010000134.1"/>
</dbReference>
<reference evidence="3 4" key="1">
    <citation type="submission" date="2016-11" db="EMBL/GenBank/DDBJ databases">
        <authorList>
            <person name="Jaros S."/>
            <person name="Januszkiewicz K."/>
            <person name="Wedrychowicz H."/>
        </authorList>
    </citation>
    <scope>NUCLEOTIDE SEQUENCE [LARGE SCALE GENOMIC DNA]</scope>
    <source>
        <strain evidence="3">NVI 5450</strain>
    </source>
</reference>
<evidence type="ECO:0000313" key="4">
    <source>
        <dbReference type="Proteomes" id="UP000183794"/>
    </source>
</evidence>
<dbReference type="HOGENOM" id="CLU_1413777_0_0_6"/>
<dbReference type="Proteomes" id="UP000183794">
    <property type="component" value="Unassembled WGS sequence"/>
</dbReference>
<evidence type="ECO:0000256" key="1">
    <source>
        <dbReference type="ARBA" id="ARBA00017922"/>
    </source>
</evidence>